<comment type="similarity">
    <text evidence="4 9 10">Belongs to the HisA/HisF family.</text>
</comment>
<dbReference type="FunFam" id="3.20.20.70:FF:000009">
    <property type="entry name" value="1-(5-phosphoribosyl)-5-[(5-phosphoribosylamino)methylideneamino] imidazole-4-carboxamide isomerase"/>
    <property type="match status" value="1"/>
</dbReference>
<evidence type="ECO:0000256" key="9">
    <source>
        <dbReference type="HAMAP-Rule" id="MF_01014"/>
    </source>
</evidence>
<dbReference type="Proteomes" id="UP000255233">
    <property type="component" value="Unassembled WGS sequence"/>
</dbReference>
<keyword evidence="6 9" id="KW-0028">Amino-acid biosynthesis</keyword>
<comment type="catalytic activity">
    <reaction evidence="1 9 11">
        <text>1-(5-phospho-beta-D-ribosyl)-5-[(5-phospho-beta-D-ribosylamino)methylideneamino]imidazole-4-carboxamide = 5-[(5-phospho-1-deoxy-D-ribulos-1-ylimino)methylamino]-1-(5-phospho-beta-D-ribosyl)imidazole-4-carboxamide</text>
        <dbReference type="Rhea" id="RHEA:15469"/>
        <dbReference type="ChEBI" id="CHEBI:58435"/>
        <dbReference type="ChEBI" id="CHEBI:58525"/>
        <dbReference type="EC" id="5.3.1.16"/>
    </reaction>
</comment>
<evidence type="ECO:0000256" key="5">
    <source>
        <dbReference type="ARBA" id="ARBA00022490"/>
    </source>
</evidence>
<dbReference type="UniPathway" id="UPA00031">
    <property type="reaction ID" value="UER00009"/>
</dbReference>
<evidence type="ECO:0000256" key="4">
    <source>
        <dbReference type="ARBA" id="ARBA00009667"/>
    </source>
</evidence>
<dbReference type="GO" id="GO:0003949">
    <property type="term" value="F:1-(5-phosphoribosyl)-5-[(5-phosphoribosylamino)methylideneamino]imidazole-4-carboxamide isomerase activity"/>
    <property type="evidence" value="ECO:0007669"/>
    <property type="project" value="UniProtKB-UniRule"/>
</dbReference>
<keyword evidence="5 9" id="KW-0963">Cytoplasm</keyword>
<feature type="active site" description="Proton acceptor" evidence="9">
    <location>
        <position position="10"/>
    </location>
</feature>
<dbReference type="InterPro" id="IPR006062">
    <property type="entry name" value="His_biosynth"/>
</dbReference>
<keyword evidence="8 9" id="KW-0413">Isomerase</keyword>
<dbReference type="GO" id="GO:0005737">
    <property type="term" value="C:cytoplasm"/>
    <property type="evidence" value="ECO:0007669"/>
    <property type="project" value="UniProtKB-SubCell"/>
</dbReference>
<reference evidence="12 13" key="1">
    <citation type="submission" date="2018-06" db="EMBL/GenBank/DDBJ databases">
        <authorList>
            <consortium name="Pathogen Informatics"/>
            <person name="Doyle S."/>
        </authorList>
    </citation>
    <scope>NUCLEOTIDE SEQUENCE [LARGE SCALE GENOMIC DNA]</scope>
    <source>
        <strain evidence="12 13">NCTC11190</strain>
    </source>
</reference>
<feature type="active site" description="Proton donor" evidence="9">
    <location>
        <position position="132"/>
    </location>
</feature>
<dbReference type="Pfam" id="PF00977">
    <property type="entry name" value="His_biosynth"/>
    <property type="match status" value="1"/>
</dbReference>
<dbReference type="PANTHER" id="PTHR43090:SF2">
    <property type="entry name" value="1-(5-PHOSPHORIBOSYL)-5-[(5-PHOSPHORIBOSYLAMINO)METHYLIDENEAMINO] IMIDAZOLE-4-CARBOXAMIDE ISOMERASE"/>
    <property type="match status" value="1"/>
</dbReference>
<dbReference type="EC" id="5.3.1.16" evidence="9 11"/>
<dbReference type="Gene3D" id="3.20.20.70">
    <property type="entry name" value="Aldolase class I"/>
    <property type="match status" value="1"/>
</dbReference>
<name>A0A379MQ04_9BACT</name>
<accession>A0A379MQ04</accession>
<evidence type="ECO:0000256" key="6">
    <source>
        <dbReference type="ARBA" id="ARBA00022605"/>
    </source>
</evidence>
<dbReference type="GO" id="GO:0000105">
    <property type="term" value="P:L-histidine biosynthetic process"/>
    <property type="evidence" value="ECO:0007669"/>
    <property type="project" value="UniProtKB-UniRule"/>
</dbReference>
<dbReference type="InterPro" id="IPR013785">
    <property type="entry name" value="Aldolase_TIM"/>
</dbReference>
<dbReference type="NCBIfam" id="TIGR00007">
    <property type="entry name" value="1-(5-phosphoribosyl)-5-[(5-phosphoribosylamino)methylideneamino]imidazole-4-carboxamide isomerase"/>
    <property type="match status" value="1"/>
</dbReference>
<evidence type="ECO:0000313" key="13">
    <source>
        <dbReference type="Proteomes" id="UP000255233"/>
    </source>
</evidence>
<keyword evidence="7 9" id="KW-0368">Histidine biosynthesis</keyword>
<evidence type="ECO:0000256" key="2">
    <source>
        <dbReference type="ARBA" id="ARBA00004496"/>
    </source>
</evidence>
<proteinExistence type="inferred from homology"/>
<evidence type="ECO:0000256" key="3">
    <source>
        <dbReference type="ARBA" id="ARBA00005133"/>
    </source>
</evidence>
<comment type="pathway">
    <text evidence="3 9 11">Amino-acid biosynthesis; L-histidine biosynthesis; L-histidine from 5-phospho-alpha-D-ribose 1-diphosphate: step 4/9.</text>
</comment>
<evidence type="ECO:0000256" key="7">
    <source>
        <dbReference type="ARBA" id="ARBA00023102"/>
    </source>
</evidence>
<dbReference type="SUPFAM" id="SSF51366">
    <property type="entry name" value="Ribulose-phoshate binding barrel"/>
    <property type="match status" value="1"/>
</dbReference>
<dbReference type="OrthoDB" id="9807749at2"/>
<dbReference type="STRING" id="880526.GCA_000427365_00643"/>
<evidence type="ECO:0000313" key="12">
    <source>
        <dbReference type="EMBL" id="SUE33593.1"/>
    </source>
</evidence>
<evidence type="ECO:0000256" key="1">
    <source>
        <dbReference type="ARBA" id="ARBA00000901"/>
    </source>
</evidence>
<evidence type="ECO:0000256" key="10">
    <source>
        <dbReference type="RuleBase" id="RU003657"/>
    </source>
</evidence>
<comment type="subcellular location">
    <subcellularLocation>
        <location evidence="2 9 11">Cytoplasm</location>
    </subcellularLocation>
</comment>
<dbReference type="HAMAP" id="MF_01014">
    <property type="entry name" value="HisA"/>
    <property type="match status" value="1"/>
</dbReference>
<dbReference type="AlphaFoldDB" id="A0A379MQ04"/>
<evidence type="ECO:0000256" key="8">
    <source>
        <dbReference type="ARBA" id="ARBA00023235"/>
    </source>
</evidence>
<dbReference type="GO" id="GO:0000162">
    <property type="term" value="P:L-tryptophan biosynthetic process"/>
    <property type="evidence" value="ECO:0007669"/>
    <property type="project" value="TreeGrafter"/>
</dbReference>
<sequence length="243" mass="26005">MNIEIIPAIDIIGGQCVRLTQGDYGRKTTYGADPVEIARNYEAIGIRRLHVVDLDGAKAAAPQNLGTLRKIASATGLDIQYGGGIKSGEALRAVLEAGANRAICGSIAVTDPERFEEWLAAYGPEHIVLGADTKAGKVAINGWTESSETDVQTVIRRFAARGLRQTICTDISRDGMLAGPNFDLYATLQEEFPQVEITVSGGIASSDDIVRLDGMGLRSVIVGKAIYEGRITLKDLEQCLRNG</sequence>
<dbReference type="EMBL" id="UGVL01000001">
    <property type="protein sequence ID" value="SUE33593.1"/>
    <property type="molecule type" value="Genomic_DNA"/>
</dbReference>
<dbReference type="RefSeq" id="WP_027290430.1">
    <property type="nucleotide sequence ID" value="NZ_CANTWR010000025.1"/>
</dbReference>
<organism evidence="12 13">
    <name type="scientific">Rikenella microfusus</name>
    <dbReference type="NCBI Taxonomy" id="28139"/>
    <lineage>
        <taxon>Bacteria</taxon>
        <taxon>Pseudomonadati</taxon>
        <taxon>Bacteroidota</taxon>
        <taxon>Bacteroidia</taxon>
        <taxon>Bacteroidales</taxon>
        <taxon>Rikenellaceae</taxon>
        <taxon>Rikenella</taxon>
    </lineage>
</organism>
<dbReference type="InterPro" id="IPR023016">
    <property type="entry name" value="HisA/PriA"/>
</dbReference>
<dbReference type="PANTHER" id="PTHR43090">
    <property type="entry name" value="1-(5-PHOSPHORIBOSYL)-5-[(5-PHOSPHORIBOSYLAMINO)METHYLIDENEAMINO] IMIDAZOLE-4-CARBOXAMIDE ISOMERASE"/>
    <property type="match status" value="1"/>
</dbReference>
<dbReference type="InterPro" id="IPR011060">
    <property type="entry name" value="RibuloseP-bd_barrel"/>
</dbReference>
<gene>
    <name evidence="9 12" type="primary">hisA</name>
    <name evidence="12" type="ORF">NCTC11190_00803</name>
</gene>
<protein>
    <recommendedName>
        <fullName evidence="9 11">1-(5-phosphoribosyl)-5-[(5-phosphoribosylamino)methylideneamino] imidazole-4-carboxamide isomerase</fullName>
        <ecNumber evidence="9 11">5.3.1.16</ecNumber>
    </recommendedName>
    <alternativeName>
        <fullName evidence="9">Phosphoribosylformimino-5-aminoimidazole carboxamide ribotide isomerase</fullName>
    </alternativeName>
</protein>
<dbReference type="InterPro" id="IPR044524">
    <property type="entry name" value="Isoase_HisA-like"/>
</dbReference>
<dbReference type="CDD" id="cd04732">
    <property type="entry name" value="HisA"/>
    <property type="match status" value="1"/>
</dbReference>
<keyword evidence="13" id="KW-1185">Reference proteome</keyword>
<evidence type="ECO:0000256" key="11">
    <source>
        <dbReference type="RuleBase" id="RU003658"/>
    </source>
</evidence>
<dbReference type="InterPro" id="IPR006063">
    <property type="entry name" value="HisA_bact_arch"/>
</dbReference>